<reference evidence="2" key="1">
    <citation type="submission" date="2020-01" db="EMBL/GenBank/DDBJ databases">
        <title>Identification and distribution of gene clusters putatively required for synthesis of sphingolipid metabolism inhibitors in phylogenetically diverse species of the filamentous fungus Fusarium.</title>
        <authorList>
            <person name="Kim H.-S."/>
            <person name="Busman M."/>
            <person name="Brown D.W."/>
            <person name="Divon H."/>
            <person name="Uhlig S."/>
            <person name="Proctor R.H."/>
        </authorList>
    </citation>
    <scope>NUCLEOTIDE SEQUENCE</scope>
    <source>
        <strain evidence="2">NRRL 31653</strain>
    </source>
</reference>
<gene>
    <name evidence="2" type="ORF">FAGAP_8342</name>
</gene>
<evidence type="ECO:0000313" key="3">
    <source>
        <dbReference type="Proteomes" id="UP000737391"/>
    </source>
</evidence>
<organism evidence="2 3">
    <name type="scientific">Fusarium agapanthi</name>
    <dbReference type="NCBI Taxonomy" id="1803897"/>
    <lineage>
        <taxon>Eukaryota</taxon>
        <taxon>Fungi</taxon>
        <taxon>Dikarya</taxon>
        <taxon>Ascomycota</taxon>
        <taxon>Pezizomycotina</taxon>
        <taxon>Sordariomycetes</taxon>
        <taxon>Hypocreomycetidae</taxon>
        <taxon>Hypocreales</taxon>
        <taxon>Nectriaceae</taxon>
        <taxon>Fusarium</taxon>
        <taxon>Fusarium fujikuroi species complex</taxon>
    </lineage>
</organism>
<dbReference type="Proteomes" id="UP000737391">
    <property type="component" value="Unassembled WGS sequence"/>
</dbReference>
<evidence type="ECO:0000256" key="1">
    <source>
        <dbReference type="SAM" id="MobiDB-lite"/>
    </source>
</evidence>
<name>A0A9P5B791_9HYPO</name>
<comment type="caution">
    <text evidence="2">The sequence shown here is derived from an EMBL/GenBank/DDBJ whole genome shotgun (WGS) entry which is preliminary data.</text>
</comment>
<accession>A0A9P5B791</accession>
<sequence>MAPQSTEPIFLRKILIEVPVCHGSKQAIEVPTYISSNRLHVWEDALNFKEDVTDSKEDVTDSKEDVTDSKEDATDLKEDELRFAGLTLMEVIHRDHYREFPEAKLYYYYPKEDIPDSKEDVADSKEDVTDSKEDATDLKEDEPRFAGLTLMEYKHYRQMLEAKLYYYCPILTFRTESPQIVSFALQICFPAENKQIHMQALTEDVETLLHQVKWNGRQVIPTNVNNRKADLPDHEVEAKIGEKDEKEIRKWKNQTFKNITTAFDRQQEAAREYSRSTNQTITVWKRNIISRIG</sequence>
<feature type="region of interest" description="Disordered" evidence="1">
    <location>
        <begin position="117"/>
        <end position="137"/>
    </location>
</feature>
<feature type="region of interest" description="Disordered" evidence="1">
    <location>
        <begin position="53"/>
        <end position="73"/>
    </location>
</feature>
<dbReference type="AlphaFoldDB" id="A0A9P5B791"/>
<dbReference type="EMBL" id="LUFC02000634">
    <property type="protein sequence ID" value="KAF4495520.1"/>
    <property type="molecule type" value="Genomic_DNA"/>
</dbReference>
<evidence type="ECO:0000313" key="2">
    <source>
        <dbReference type="EMBL" id="KAF4495520.1"/>
    </source>
</evidence>
<dbReference type="OrthoDB" id="10478684at2759"/>
<proteinExistence type="predicted"/>
<protein>
    <submittedName>
        <fullName evidence="2">Uncharacterized protein</fullName>
    </submittedName>
</protein>
<keyword evidence="3" id="KW-1185">Reference proteome</keyword>